<keyword evidence="2" id="KW-0732">Signal</keyword>
<evidence type="ECO:0000313" key="4">
    <source>
        <dbReference type="EMBL" id="RAJ97453.1"/>
    </source>
</evidence>
<dbReference type="GO" id="GO:0016810">
    <property type="term" value="F:hydrolase activity, acting on carbon-nitrogen (but not peptide) bonds"/>
    <property type="evidence" value="ECO:0007669"/>
    <property type="project" value="InterPro"/>
</dbReference>
<dbReference type="GO" id="GO:0016798">
    <property type="term" value="F:hydrolase activity, acting on glycosyl bonds"/>
    <property type="evidence" value="ECO:0007669"/>
    <property type="project" value="UniProtKB-KW"/>
</dbReference>
<protein>
    <submittedName>
        <fullName evidence="4">Endo-1,4-beta-xylanase</fullName>
    </submittedName>
</protein>
<comment type="caution">
    <text evidence="4">The sequence shown here is derived from an EMBL/GenBank/DDBJ whole genome shotgun (WGS) entry which is preliminary data.</text>
</comment>
<dbReference type="EMBL" id="QLMC01000003">
    <property type="protein sequence ID" value="RAJ97453.1"/>
    <property type="molecule type" value="Genomic_DNA"/>
</dbReference>
<keyword evidence="4" id="KW-0326">Glycosidase</keyword>
<evidence type="ECO:0000256" key="2">
    <source>
        <dbReference type="ARBA" id="ARBA00022729"/>
    </source>
</evidence>
<dbReference type="Gene3D" id="3.20.20.370">
    <property type="entry name" value="Glycoside hydrolase/deacetylase"/>
    <property type="match status" value="1"/>
</dbReference>
<dbReference type="OrthoDB" id="9778320at2"/>
<dbReference type="PANTHER" id="PTHR34216:SF3">
    <property type="entry name" value="POLY-BETA-1,6-N-ACETYL-D-GLUCOSAMINE N-DEACETYLASE"/>
    <property type="match status" value="1"/>
</dbReference>
<name>A0A327WWD4_LARAB</name>
<keyword evidence="4" id="KW-0378">Hydrolase</keyword>
<dbReference type="PANTHER" id="PTHR34216">
    <property type="match status" value="1"/>
</dbReference>
<dbReference type="GO" id="GO:0005576">
    <property type="term" value="C:extracellular region"/>
    <property type="evidence" value="ECO:0007669"/>
    <property type="project" value="UniProtKB-SubCell"/>
</dbReference>
<keyword evidence="4" id="KW-0119">Carbohydrate metabolism</keyword>
<keyword evidence="4" id="KW-0858">Xylan degradation</keyword>
<feature type="domain" description="NodB homology" evidence="3">
    <location>
        <begin position="80"/>
        <end position="256"/>
    </location>
</feature>
<dbReference type="InterPro" id="IPR011330">
    <property type="entry name" value="Glyco_hydro/deAcase_b/a-brl"/>
</dbReference>
<dbReference type="InterPro" id="IPR051398">
    <property type="entry name" value="Polysacch_Deacetylase"/>
</dbReference>
<dbReference type="SUPFAM" id="SSF88713">
    <property type="entry name" value="Glycoside hydrolase/deacetylase"/>
    <property type="match status" value="1"/>
</dbReference>
<keyword evidence="4" id="KW-0624">Polysaccharide degradation</keyword>
<dbReference type="Pfam" id="PF01522">
    <property type="entry name" value="Polysacc_deac_1"/>
    <property type="match status" value="1"/>
</dbReference>
<evidence type="ECO:0000313" key="5">
    <source>
        <dbReference type="Proteomes" id="UP000248790"/>
    </source>
</evidence>
<comment type="subcellular location">
    <subcellularLocation>
        <location evidence="1">Secreted</location>
    </subcellularLocation>
</comment>
<proteinExistence type="predicted"/>
<evidence type="ECO:0000256" key="1">
    <source>
        <dbReference type="ARBA" id="ARBA00004613"/>
    </source>
</evidence>
<dbReference type="AlphaFoldDB" id="A0A327WWD4"/>
<keyword evidence="5" id="KW-1185">Reference proteome</keyword>
<dbReference type="GO" id="GO:0045493">
    <property type="term" value="P:xylan catabolic process"/>
    <property type="evidence" value="ECO:0007669"/>
    <property type="project" value="UniProtKB-KW"/>
</dbReference>
<organism evidence="4 5">
    <name type="scientific">Larkinella arboricola</name>
    <dbReference type="NCBI Taxonomy" id="643671"/>
    <lineage>
        <taxon>Bacteria</taxon>
        <taxon>Pseudomonadati</taxon>
        <taxon>Bacteroidota</taxon>
        <taxon>Cytophagia</taxon>
        <taxon>Cytophagales</taxon>
        <taxon>Spirosomataceae</taxon>
        <taxon>Larkinella</taxon>
    </lineage>
</organism>
<gene>
    <name evidence="4" type="ORF">LX87_02353</name>
</gene>
<dbReference type="CDD" id="cd10918">
    <property type="entry name" value="CE4_NodB_like_5s_6s"/>
    <property type="match status" value="1"/>
</dbReference>
<dbReference type="InterPro" id="IPR002509">
    <property type="entry name" value="NODB_dom"/>
</dbReference>
<sequence length="256" mass="29844">MIWLIATLLSVYGVWHFFRTRQGFPVLMFHKIHPELQDTLTVSIPQFERQLQWLQDHNYQTITLEQLMRSLQDPKSLPDRSVLITFDDAYVNNLTHALPILQRFGMNAVLFVPTAFIGRCNEWDGCTELLMATNQLRQLLPTFELALHSHQHLNYKHQTVAVIEEDLTENITAFDTLNLPYIRAFAYPYGGRPKEAATKQAMQRAMQQLGIGLAFRIGNRLNRFPVNNRYELQRLDIRGTDTLTQFARKIRFGKLI</sequence>
<dbReference type="PROSITE" id="PS51677">
    <property type="entry name" value="NODB"/>
    <property type="match status" value="1"/>
</dbReference>
<accession>A0A327WWD4</accession>
<reference evidence="4 5" key="1">
    <citation type="submission" date="2018-06" db="EMBL/GenBank/DDBJ databases">
        <title>Genomic Encyclopedia of Archaeal and Bacterial Type Strains, Phase II (KMG-II): from individual species to whole genera.</title>
        <authorList>
            <person name="Goeker M."/>
        </authorList>
    </citation>
    <scope>NUCLEOTIDE SEQUENCE [LARGE SCALE GENOMIC DNA]</scope>
    <source>
        <strain evidence="4 5">DSM 21851</strain>
    </source>
</reference>
<evidence type="ECO:0000259" key="3">
    <source>
        <dbReference type="PROSITE" id="PS51677"/>
    </source>
</evidence>
<dbReference type="Proteomes" id="UP000248790">
    <property type="component" value="Unassembled WGS sequence"/>
</dbReference>